<feature type="non-terminal residue" evidence="2">
    <location>
        <position position="107"/>
    </location>
</feature>
<feature type="domain" description="Lcl C-terminal" evidence="1">
    <location>
        <begin position="21"/>
        <end position="105"/>
    </location>
</feature>
<dbReference type="Pfam" id="PF07603">
    <property type="entry name" value="Lcl_C"/>
    <property type="match status" value="1"/>
</dbReference>
<sequence>MVANNKKRFIEKELVSLESVLIDRATSLIWPKNLAGAATDFYSFKTWDNAMTWVATLNYGGFNDWRMPNIFELCTLYNGYTTEPCFHDTIFSNVNPAIPYWTSSMKP</sequence>
<dbReference type="AlphaFoldDB" id="X1SX03"/>
<evidence type="ECO:0000259" key="1">
    <source>
        <dbReference type="Pfam" id="PF07603"/>
    </source>
</evidence>
<reference evidence="2" key="1">
    <citation type="journal article" date="2014" name="Front. Microbiol.">
        <title>High frequency of phylogenetically diverse reductive dehalogenase-homologous genes in deep subseafloor sedimentary metagenomes.</title>
        <authorList>
            <person name="Kawai M."/>
            <person name="Futagami T."/>
            <person name="Toyoda A."/>
            <person name="Takaki Y."/>
            <person name="Nishi S."/>
            <person name="Hori S."/>
            <person name="Arai W."/>
            <person name="Tsubouchi T."/>
            <person name="Morono Y."/>
            <person name="Uchiyama I."/>
            <person name="Ito T."/>
            <person name="Fujiyama A."/>
            <person name="Inagaki F."/>
            <person name="Takami H."/>
        </authorList>
    </citation>
    <scope>NUCLEOTIDE SEQUENCE</scope>
    <source>
        <strain evidence="2">Expedition CK06-06</strain>
    </source>
</reference>
<proteinExistence type="predicted"/>
<gene>
    <name evidence="2" type="ORF">S12H4_03938</name>
</gene>
<protein>
    <recommendedName>
        <fullName evidence="1">Lcl C-terminal domain-containing protein</fullName>
    </recommendedName>
</protein>
<comment type="caution">
    <text evidence="2">The sequence shown here is derived from an EMBL/GenBank/DDBJ whole genome shotgun (WGS) entry which is preliminary data.</text>
</comment>
<evidence type="ECO:0000313" key="2">
    <source>
        <dbReference type="EMBL" id="GAI72354.1"/>
    </source>
</evidence>
<accession>X1SX03</accession>
<organism evidence="2">
    <name type="scientific">marine sediment metagenome</name>
    <dbReference type="NCBI Taxonomy" id="412755"/>
    <lineage>
        <taxon>unclassified sequences</taxon>
        <taxon>metagenomes</taxon>
        <taxon>ecological metagenomes</taxon>
    </lineage>
</organism>
<dbReference type="InterPro" id="IPR011460">
    <property type="entry name" value="Lcl_C"/>
</dbReference>
<dbReference type="EMBL" id="BARW01001160">
    <property type="protein sequence ID" value="GAI72354.1"/>
    <property type="molecule type" value="Genomic_DNA"/>
</dbReference>
<name>X1SX03_9ZZZZ</name>